<evidence type="ECO:0000313" key="3">
    <source>
        <dbReference type="Proteomes" id="UP000516437"/>
    </source>
</evidence>
<evidence type="ECO:0000313" key="2">
    <source>
        <dbReference type="EMBL" id="KAB1200259.1"/>
    </source>
</evidence>
<proteinExistence type="predicted"/>
<accession>A0A6A1UJ36</accession>
<dbReference type="OrthoDB" id="5835829at2759"/>
<protein>
    <submittedName>
        <fullName evidence="2">Anthocyanidin 3-O-glucosyltransferase 5</fullName>
    </submittedName>
</protein>
<comment type="caution">
    <text evidence="2">The sequence shown here is derived from an EMBL/GenBank/DDBJ whole genome shotgun (WGS) entry which is preliminary data.</text>
</comment>
<dbReference type="SUPFAM" id="SSF53756">
    <property type="entry name" value="UDP-Glycosyltransferase/glycogen phosphorylase"/>
    <property type="match status" value="1"/>
</dbReference>
<dbReference type="GO" id="GO:0016757">
    <property type="term" value="F:glycosyltransferase activity"/>
    <property type="evidence" value="ECO:0007669"/>
    <property type="project" value="UniProtKB-KW"/>
</dbReference>
<dbReference type="Gene3D" id="3.40.50.2000">
    <property type="entry name" value="Glycogen Phosphorylase B"/>
    <property type="match status" value="1"/>
</dbReference>
<dbReference type="AlphaFoldDB" id="A0A6A1UJ36"/>
<organism evidence="2 3">
    <name type="scientific">Morella rubra</name>
    <name type="common">Chinese bayberry</name>
    <dbReference type="NCBI Taxonomy" id="262757"/>
    <lineage>
        <taxon>Eukaryota</taxon>
        <taxon>Viridiplantae</taxon>
        <taxon>Streptophyta</taxon>
        <taxon>Embryophyta</taxon>
        <taxon>Tracheophyta</taxon>
        <taxon>Spermatophyta</taxon>
        <taxon>Magnoliopsida</taxon>
        <taxon>eudicotyledons</taxon>
        <taxon>Gunneridae</taxon>
        <taxon>Pentapetalae</taxon>
        <taxon>rosids</taxon>
        <taxon>fabids</taxon>
        <taxon>Fagales</taxon>
        <taxon>Myricaceae</taxon>
        <taxon>Morella</taxon>
    </lineage>
</organism>
<keyword evidence="2" id="KW-0808">Transferase</keyword>
<evidence type="ECO:0000256" key="1">
    <source>
        <dbReference type="ARBA" id="ARBA00022676"/>
    </source>
</evidence>
<gene>
    <name evidence="2" type="ORF">CJ030_MR0G007703</name>
</gene>
<sequence length="113" mass="12873">MIAWPLYAEQRMNAALLTEELGVAVHSKVLPKKKVMGREEIEKMVRRVMEDKEGHALRTRVKELKHSAEKALSNGGSSYNALSRLAQQCQVHMRRQEVPAEAIEPTCTQELNY</sequence>
<dbReference type="Proteomes" id="UP000516437">
    <property type="component" value="Unassembled WGS sequence"/>
</dbReference>
<dbReference type="PANTHER" id="PTHR48046">
    <property type="entry name" value="UDP-GLYCOSYLTRANSFERASE 72E1"/>
    <property type="match status" value="1"/>
</dbReference>
<dbReference type="EMBL" id="RXIC02000188">
    <property type="protein sequence ID" value="KAB1200259.1"/>
    <property type="molecule type" value="Genomic_DNA"/>
</dbReference>
<dbReference type="PANTHER" id="PTHR48046:SF1">
    <property type="entry name" value="GLYCOSYLTRANSFERASE-RELATED"/>
    <property type="match status" value="1"/>
</dbReference>
<reference evidence="2 3" key="1">
    <citation type="journal article" date="2019" name="Plant Biotechnol. J.">
        <title>The red bayberry genome and genetic basis of sex determination.</title>
        <authorList>
            <person name="Jia H.M."/>
            <person name="Jia H.J."/>
            <person name="Cai Q.L."/>
            <person name="Wang Y."/>
            <person name="Zhao H.B."/>
            <person name="Yang W.F."/>
            <person name="Wang G.Y."/>
            <person name="Li Y.H."/>
            <person name="Zhan D.L."/>
            <person name="Shen Y.T."/>
            <person name="Niu Q.F."/>
            <person name="Chang L."/>
            <person name="Qiu J."/>
            <person name="Zhao L."/>
            <person name="Xie H.B."/>
            <person name="Fu W.Y."/>
            <person name="Jin J."/>
            <person name="Li X.W."/>
            <person name="Jiao Y."/>
            <person name="Zhou C.C."/>
            <person name="Tu T."/>
            <person name="Chai C.Y."/>
            <person name="Gao J.L."/>
            <person name="Fan L.J."/>
            <person name="van de Weg E."/>
            <person name="Wang J.Y."/>
            <person name="Gao Z.S."/>
        </authorList>
    </citation>
    <scope>NUCLEOTIDE SEQUENCE [LARGE SCALE GENOMIC DNA]</scope>
    <source>
        <tissue evidence="2">Leaves</tissue>
    </source>
</reference>
<name>A0A6A1UJ36_9ROSI</name>
<keyword evidence="3" id="KW-1185">Reference proteome</keyword>
<keyword evidence="1" id="KW-0328">Glycosyltransferase</keyword>